<keyword evidence="5 17" id="KW-0812">Transmembrane</keyword>
<dbReference type="Proteomes" id="UP000886611">
    <property type="component" value="Unassembled WGS sequence"/>
</dbReference>
<comment type="catalytic activity">
    <reaction evidence="14">
        <text>chloride(in) = chloride(out)</text>
        <dbReference type="Rhea" id="RHEA:29823"/>
        <dbReference type="ChEBI" id="CHEBI:17996"/>
    </reaction>
</comment>
<dbReference type="EMBL" id="JAATIS010008546">
    <property type="protein sequence ID" value="KAG2457914.1"/>
    <property type="molecule type" value="Genomic_DNA"/>
</dbReference>
<comment type="catalytic activity">
    <reaction evidence="15">
        <text>L-glutamate(out) = L-glutamate(in)</text>
        <dbReference type="Rhea" id="RHEA:66336"/>
        <dbReference type="ChEBI" id="CHEBI:29985"/>
    </reaction>
    <physiologicalReaction direction="right-to-left" evidence="15">
        <dbReference type="Rhea" id="RHEA:66338"/>
    </physiologicalReaction>
</comment>
<comment type="subcellular location">
    <subcellularLocation>
        <location evidence="1 17">Cell membrane</location>
        <topology evidence="1 17">Multi-pass membrane protein</topology>
    </subcellularLocation>
</comment>
<evidence type="ECO:0000256" key="14">
    <source>
        <dbReference type="ARBA" id="ARBA00024167"/>
    </source>
</evidence>
<dbReference type="OrthoDB" id="187568at2759"/>
<comment type="subunit">
    <text evidence="16">Homotetramer; disulfide-linked. Homodimer.</text>
</comment>
<evidence type="ECO:0000256" key="9">
    <source>
        <dbReference type="ARBA" id="ARBA00023157"/>
    </source>
</evidence>
<feature type="non-terminal residue" evidence="19">
    <location>
        <position position="1"/>
    </location>
</feature>
<evidence type="ECO:0000256" key="12">
    <source>
        <dbReference type="ARBA" id="ARBA00023214"/>
    </source>
</evidence>
<dbReference type="RefSeq" id="XP_039597145.1">
    <property type="nucleotide sequence ID" value="XM_039741211.1"/>
</dbReference>
<feature type="transmembrane region" description="Helical" evidence="17">
    <location>
        <begin position="278"/>
        <end position="297"/>
    </location>
</feature>
<dbReference type="Pfam" id="PF04906">
    <property type="entry name" value="Tweety"/>
    <property type="match status" value="1"/>
</dbReference>
<keyword evidence="6 17" id="KW-1133">Transmembrane helix</keyword>
<feature type="transmembrane region" description="Helical" evidence="17">
    <location>
        <begin position="250"/>
        <end position="271"/>
    </location>
</feature>
<keyword evidence="20" id="KW-1185">Reference proteome</keyword>
<comment type="caution">
    <text evidence="19">The sequence shown here is derived from an EMBL/GenBank/DDBJ whole genome shotgun (WGS) entry which is preliminary data.</text>
</comment>
<evidence type="ECO:0000256" key="4">
    <source>
        <dbReference type="ARBA" id="ARBA00022475"/>
    </source>
</evidence>
<evidence type="ECO:0000313" key="19">
    <source>
        <dbReference type="EMBL" id="KAG2457914.1"/>
    </source>
</evidence>
<evidence type="ECO:0000256" key="5">
    <source>
        <dbReference type="ARBA" id="ARBA00022692"/>
    </source>
</evidence>
<keyword evidence="12 17" id="KW-0868">Chloride</keyword>
<evidence type="ECO:0000256" key="8">
    <source>
        <dbReference type="ARBA" id="ARBA00023136"/>
    </source>
</evidence>
<keyword evidence="7 17" id="KW-0406">Ion transport</keyword>
<evidence type="ECO:0000256" key="6">
    <source>
        <dbReference type="ARBA" id="ARBA00022989"/>
    </source>
</evidence>
<name>A0A8X7WYE0_POLSE</name>
<feature type="transmembrane region" description="Helical" evidence="17">
    <location>
        <begin position="108"/>
        <end position="129"/>
    </location>
</feature>
<proteinExistence type="inferred from homology"/>
<comment type="similarity">
    <text evidence="2 17">Belongs to the tweety family.</text>
</comment>
<feature type="region of interest" description="Disordered" evidence="18">
    <location>
        <begin position="464"/>
        <end position="486"/>
    </location>
</feature>
<keyword evidence="9" id="KW-1015">Disulfide bond</keyword>
<comment type="function">
    <text evidence="17">Probable chloride channel.</text>
</comment>
<evidence type="ECO:0000256" key="11">
    <source>
        <dbReference type="ARBA" id="ARBA00023180"/>
    </source>
</evidence>
<feature type="transmembrane region" description="Helical" evidence="17">
    <location>
        <begin position="44"/>
        <end position="67"/>
    </location>
</feature>
<dbReference type="InterPro" id="IPR006990">
    <property type="entry name" value="Tweety"/>
</dbReference>
<evidence type="ECO:0000256" key="10">
    <source>
        <dbReference type="ARBA" id="ARBA00023173"/>
    </source>
</evidence>
<keyword evidence="3 17" id="KW-0813">Transport</keyword>
<evidence type="ECO:0000313" key="20">
    <source>
        <dbReference type="Proteomes" id="UP000886611"/>
    </source>
</evidence>
<evidence type="ECO:0000256" key="1">
    <source>
        <dbReference type="ARBA" id="ARBA00004651"/>
    </source>
</evidence>
<dbReference type="AlphaFoldDB" id="A0A8X7WYE0"/>
<dbReference type="GO" id="GO:0005886">
    <property type="term" value="C:plasma membrane"/>
    <property type="evidence" value="ECO:0007669"/>
    <property type="project" value="UniProtKB-SubCell"/>
</dbReference>
<evidence type="ECO:0000256" key="7">
    <source>
        <dbReference type="ARBA" id="ARBA00023065"/>
    </source>
</evidence>
<keyword evidence="13 17" id="KW-0407">Ion channel</keyword>
<gene>
    <name evidence="19" type="primary">Ttyh1</name>
    <name evidence="19" type="ORF">GTO96_0011795</name>
</gene>
<dbReference type="GeneID" id="120518429"/>
<feature type="transmembrane region" description="Helical" evidence="17">
    <location>
        <begin position="428"/>
        <end position="449"/>
    </location>
</feature>
<dbReference type="GO" id="GO:0034707">
    <property type="term" value="C:chloride channel complex"/>
    <property type="evidence" value="ECO:0007669"/>
    <property type="project" value="UniProtKB-UniRule"/>
</dbReference>
<organism evidence="19 20">
    <name type="scientific">Polypterus senegalus</name>
    <name type="common">Senegal bichir</name>
    <dbReference type="NCBI Taxonomy" id="55291"/>
    <lineage>
        <taxon>Eukaryota</taxon>
        <taxon>Metazoa</taxon>
        <taxon>Chordata</taxon>
        <taxon>Craniata</taxon>
        <taxon>Vertebrata</taxon>
        <taxon>Euteleostomi</taxon>
        <taxon>Actinopterygii</taxon>
        <taxon>Polypteriformes</taxon>
        <taxon>Polypteridae</taxon>
        <taxon>Polypterus</taxon>
    </lineage>
</organism>
<dbReference type="GO" id="GO:0005229">
    <property type="term" value="F:intracellularly calcium-gated chloride channel activity"/>
    <property type="evidence" value="ECO:0007669"/>
    <property type="project" value="TreeGrafter"/>
</dbReference>
<protein>
    <recommendedName>
        <fullName evidence="17">Protein tweety homolog</fullName>
    </recommendedName>
</protein>
<dbReference type="GO" id="GO:0072320">
    <property type="term" value="F:volume-sensitive chloride channel activity"/>
    <property type="evidence" value="ECO:0007669"/>
    <property type="project" value="TreeGrafter"/>
</dbReference>
<feature type="region of interest" description="Disordered" evidence="18">
    <location>
        <begin position="76"/>
        <end position="96"/>
    </location>
</feature>
<feature type="non-terminal residue" evidence="19">
    <location>
        <position position="551"/>
    </location>
</feature>
<evidence type="ECO:0000256" key="3">
    <source>
        <dbReference type="ARBA" id="ARBA00022448"/>
    </source>
</evidence>
<evidence type="ECO:0000256" key="18">
    <source>
        <dbReference type="SAM" id="MobiDB-lite"/>
    </source>
</evidence>
<evidence type="ECO:0000256" key="16">
    <source>
        <dbReference type="ARBA" id="ARBA00047042"/>
    </source>
</evidence>
<keyword evidence="11" id="KW-0325">Glycoprotein</keyword>
<evidence type="ECO:0000256" key="17">
    <source>
        <dbReference type="RuleBase" id="RU361114"/>
    </source>
</evidence>
<dbReference type="GO" id="GO:0030868">
    <property type="term" value="C:smooth endoplasmic reticulum membrane"/>
    <property type="evidence" value="ECO:0007669"/>
    <property type="project" value="TreeGrafter"/>
</dbReference>
<evidence type="ECO:0000256" key="15">
    <source>
        <dbReference type="ARBA" id="ARBA00044642"/>
    </source>
</evidence>
<keyword evidence="4" id="KW-1003">Cell membrane</keyword>
<accession>A0A8X7WYE0</accession>
<reference evidence="19 20" key="1">
    <citation type="journal article" date="2021" name="Cell">
        <title>Tracing the genetic footprints of vertebrate landing in non-teleost ray-finned fishes.</title>
        <authorList>
            <person name="Bi X."/>
            <person name="Wang K."/>
            <person name="Yang L."/>
            <person name="Pan H."/>
            <person name="Jiang H."/>
            <person name="Wei Q."/>
            <person name="Fang M."/>
            <person name="Yu H."/>
            <person name="Zhu C."/>
            <person name="Cai Y."/>
            <person name="He Y."/>
            <person name="Gan X."/>
            <person name="Zeng H."/>
            <person name="Yu D."/>
            <person name="Zhu Y."/>
            <person name="Jiang H."/>
            <person name="Qiu Q."/>
            <person name="Yang H."/>
            <person name="Zhang Y.E."/>
            <person name="Wang W."/>
            <person name="Zhu M."/>
            <person name="He S."/>
            <person name="Zhang G."/>
        </authorList>
    </citation>
    <scope>NUCLEOTIDE SEQUENCE [LARGE SCALE GENOMIC DNA]</scope>
    <source>
        <strain evidence="19">Bchr_013</strain>
    </source>
</reference>
<evidence type="ECO:0000256" key="13">
    <source>
        <dbReference type="ARBA" id="ARBA00023303"/>
    </source>
</evidence>
<sequence>MSAFLGYTPSRWVTLCHQIPRVDFGLEVRASTFRPADWEYQQTLLLLSSLSGFGLLLSFLIIVSYLIRHCCCRRRKGDPDGDSEDSDDEDDDDVHGARGHKRARQLCCVTWGTVGAVIICCAAIGIGFYGNSEANDGMYQVTYSFATANQTLSSIDLLISDTVVLLKRAVLDPLTRLEEAFTPANNFIAVVRSTRRQSETVIGLLSELPLDVSLGSQLAAHLNNTLNDLGETGAVGRVAEKLVFIEDYRWLTFILLLLLDLLVCLFILLGLAKQARWLLIVMTIFAWVSLILSWGSLGLESAAAVALSDFCVDPDSFILNATQISLGSSPGALEYYLTCNQDPSGPFQQSLTYCQRLLSNIHSQLDGLERAALAEFPLAEKSLYDVQRILNTTEGNFHQLVALLNCRGLNKDYTDALKGLCYDGMEGVLYLCLFSVLSALSFTAMLCTLPPAWRHIHKNSRDYEESEDSSEDPFGSHQARRQTAVSRAGPGEVLPGFYNYPRGCSAPPLSTAPPLSHYTTPNASFSGARPYESLPFLDGQSPPPSAPLYFA</sequence>
<keyword evidence="10 17" id="KW-0869">Chloride channel</keyword>
<keyword evidence="8 17" id="KW-0472">Membrane</keyword>
<evidence type="ECO:0000256" key="2">
    <source>
        <dbReference type="ARBA" id="ARBA00009849"/>
    </source>
</evidence>
<feature type="compositionally biased region" description="Acidic residues" evidence="18">
    <location>
        <begin position="80"/>
        <end position="93"/>
    </location>
</feature>
<dbReference type="PANTHER" id="PTHR12424">
    <property type="entry name" value="TWEETY-RELATED"/>
    <property type="match status" value="1"/>
</dbReference>
<dbReference type="PANTHER" id="PTHR12424:SF5">
    <property type="entry name" value="PROTEIN TWEETY HOMOLOG 1"/>
    <property type="match status" value="1"/>
</dbReference>